<sequence>MAELSVARVICVDFVRDVSSPHAADTVPPLKPIIYDTKRRDMSEHLEAYPEGADLDLICEVHGGKPIPRVMWYLESQIINSSYEVKEMENPANIAHLPTAGMAKVPSTVIISRVKIKNLKRTHHRAKLSCRASNTNLAIPQTTTVIIELIMKPLEVLILSKEKVVSASKRYEITCRSSGSKPPASLSWYKGSKRLENSSRDFQEEGRSMSVLSWKPNAEDDGKYLTCRAENRRLPEATIEDKWKLKVHFAPIVQLRIGSTIGSRDIREGSDVSFECNVRSNPRNFKLTWYHGVNIKPALYMDTLHYPSTHLFPQLHTNTC</sequence>
<comment type="caution">
    <text evidence="1">The sequence shown here is derived from an EMBL/GenBank/DDBJ whole genome shotgun (WGS) entry which is preliminary data.</text>
</comment>
<dbReference type="EMBL" id="CM056743">
    <property type="protein sequence ID" value="KAJ8674506.1"/>
    <property type="molecule type" value="Genomic_DNA"/>
</dbReference>
<proteinExistence type="predicted"/>
<name>A0ACC2NUI9_9HYME</name>
<gene>
    <name evidence="1" type="ORF">QAD02_005768</name>
</gene>
<protein>
    <submittedName>
        <fullName evidence="1">Uncharacterized protein</fullName>
    </submittedName>
</protein>
<organism evidence="1 2">
    <name type="scientific">Eretmocerus hayati</name>
    <dbReference type="NCBI Taxonomy" id="131215"/>
    <lineage>
        <taxon>Eukaryota</taxon>
        <taxon>Metazoa</taxon>
        <taxon>Ecdysozoa</taxon>
        <taxon>Arthropoda</taxon>
        <taxon>Hexapoda</taxon>
        <taxon>Insecta</taxon>
        <taxon>Pterygota</taxon>
        <taxon>Neoptera</taxon>
        <taxon>Endopterygota</taxon>
        <taxon>Hymenoptera</taxon>
        <taxon>Apocrita</taxon>
        <taxon>Proctotrupomorpha</taxon>
        <taxon>Chalcidoidea</taxon>
        <taxon>Aphelinidae</taxon>
        <taxon>Aphelininae</taxon>
        <taxon>Eretmocerus</taxon>
    </lineage>
</organism>
<dbReference type="Proteomes" id="UP001239111">
    <property type="component" value="Chromosome 3"/>
</dbReference>
<reference evidence="1" key="1">
    <citation type="submission" date="2023-04" db="EMBL/GenBank/DDBJ databases">
        <title>A chromosome-level genome assembly of the parasitoid wasp Eretmocerus hayati.</title>
        <authorList>
            <person name="Zhong Y."/>
            <person name="Liu S."/>
            <person name="Liu Y."/>
        </authorList>
    </citation>
    <scope>NUCLEOTIDE SEQUENCE</scope>
    <source>
        <strain evidence="1">ZJU_SS_LIU_2023</strain>
    </source>
</reference>
<accession>A0ACC2NUI9</accession>
<keyword evidence="2" id="KW-1185">Reference proteome</keyword>
<evidence type="ECO:0000313" key="1">
    <source>
        <dbReference type="EMBL" id="KAJ8674506.1"/>
    </source>
</evidence>
<evidence type="ECO:0000313" key="2">
    <source>
        <dbReference type="Proteomes" id="UP001239111"/>
    </source>
</evidence>